<dbReference type="EMBL" id="JACVKN010000093">
    <property type="protein sequence ID" value="MBK2064905.1"/>
    <property type="molecule type" value="Genomic_DNA"/>
</dbReference>
<feature type="non-terminal residue" evidence="4">
    <location>
        <position position="1"/>
    </location>
</feature>
<dbReference type="Pfam" id="PF01979">
    <property type="entry name" value="Amidohydro_1"/>
    <property type="match status" value="1"/>
</dbReference>
<protein>
    <submittedName>
        <fullName evidence="4">Amidohydrolase family protein</fullName>
    </submittedName>
</protein>
<keyword evidence="5" id="KW-1185">Reference proteome</keyword>
<dbReference type="AlphaFoldDB" id="A0A9Q2KPM9"/>
<gene>
    <name evidence="4" type="ORF">IB647_04025</name>
</gene>
<dbReference type="InterPro" id="IPR050287">
    <property type="entry name" value="MTA/SAH_deaminase"/>
</dbReference>
<dbReference type="RefSeq" id="WP_200147134.1">
    <property type="nucleotide sequence ID" value="NZ_JACVKM010000145.1"/>
</dbReference>
<proteinExistence type="inferred from homology"/>
<evidence type="ECO:0000313" key="4">
    <source>
        <dbReference type="EMBL" id="MBK2064905.1"/>
    </source>
</evidence>
<sequence length="214" mass="23566">LSFNYLKLSEYNLANNRTTVAHSIHIDKKDLQKLKDSDVGVAYNPEANAKGATGIADAYYMLKIGMAVGIGTDGPMSANQLSILPYLNYAANMQRLKYSDRTIMLPKDIVYMATLGGAKALHIDNYVGALEKGKKADLIIIDTKSPNMTPIHDIYAAIVYQANPENVLTSIINGKVVMLNRELLTYSLPNDAKDFGNLTDKVYKYGKELAKKAK</sequence>
<dbReference type="GO" id="GO:0016810">
    <property type="term" value="F:hydrolase activity, acting on carbon-nitrogen (but not peptide) bonds"/>
    <property type="evidence" value="ECO:0007669"/>
    <property type="project" value="InterPro"/>
</dbReference>
<evidence type="ECO:0000256" key="2">
    <source>
        <dbReference type="ARBA" id="ARBA00022801"/>
    </source>
</evidence>
<dbReference type="PANTHER" id="PTHR43794:SF11">
    <property type="entry name" value="AMIDOHYDROLASE-RELATED DOMAIN-CONTAINING PROTEIN"/>
    <property type="match status" value="1"/>
</dbReference>
<dbReference type="Proteomes" id="UP000701999">
    <property type="component" value="Unassembled WGS sequence"/>
</dbReference>
<dbReference type="InterPro" id="IPR006680">
    <property type="entry name" value="Amidohydro-rel"/>
</dbReference>
<feature type="domain" description="Amidohydrolase-related" evidence="3">
    <location>
        <begin position="10"/>
        <end position="177"/>
    </location>
</feature>
<dbReference type="SUPFAM" id="SSF51556">
    <property type="entry name" value="Metallo-dependent hydrolases"/>
    <property type="match status" value="1"/>
</dbReference>
<comment type="caution">
    <text evidence="4">The sequence shown here is derived from an EMBL/GenBank/DDBJ whole genome shotgun (WGS) entry which is preliminary data.</text>
</comment>
<name>A0A9Q2KPM9_9GAMM</name>
<organism evidence="4 5">
    <name type="scientific">Francisella noatunensis</name>
    <dbReference type="NCBI Taxonomy" id="657445"/>
    <lineage>
        <taxon>Bacteria</taxon>
        <taxon>Pseudomonadati</taxon>
        <taxon>Pseudomonadota</taxon>
        <taxon>Gammaproteobacteria</taxon>
        <taxon>Thiotrichales</taxon>
        <taxon>Francisellaceae</taxon>
        <taxon>Francisella</taxon>
    </lineage>
</organism>
<dbReference type="SUPFAM" id="SSF51338">
    <property type="entry name" value="Composite domain of metallo-dependent hydrolases"/>
    <property type="match status" value="1"/>
</dbReference>
<comment type="similarity">
    <text evidence="1">Belongs to the metallo-dependent hydrolases superfamily. ATZ/TRZ family.</text>
</comment>
<dbReference type="InterPro" id="IPR032466">
    <property type="entry name" value="Metal_Hydrolase"/>
</dbReference>
<accession>A0A9Q2KPM9</accession>
<dbReference type="InterPro" id="IPR011059">
    <property type="entry name" value="Metal-dep_hydrolase_composite"/>
</dbReference>
<dbReference type="PANTHER" id="PTHR43794">
    <property type="entry name" value="AMINOHYDROLASE SSNA-RELATED"/>
    <property type="match status" value="1"/>
</dbReference>
<evidence type="ECO:0000256" key="1">
    <source>
        <dbReference type="ARBA" id="ARBA00006745"/>
    </source>
</evidence>
<evidence type="ECO:0000313" key="5">
    <source>
        <dbReference type="Proteomes" id="UP000701999"/>
    </source>
</evidence>
<reference evidence="4 5" key="1">
    <citation type="submission" date="2020-09" db="EMBL/GenBank/DDBJ databases">
        <title>Development of specific Francisella tularensis PCR assay based on in-depth characterization of family Francisellaceae.</title>
        <authorList>
            <person name="Ohrman C."/>
            <person name="Sahl J."/>
            <person name="Sjodin A."/>
            <person name="Uneklint I."/>
            <person name="Ballard R."/>
            <person name="Karlsson L."/>
            <person name="Mcdonough R."/>
            <person name="Sundell D."/>
            <person name="Soria K."/>
            <person name="Brindeflk B."/>
            <person name="Vallesi A."/>
            <person name="Ramirez-Paredes J.G."/>
            <person name="Colquhoun D."/>
            <person name="Myrtennas K."/>
            <person name="Birdsell D."/>
            <person name="Johansson A."/>
            <person name="Wagner D."/>
            <person name="Forsman M."/>
        </authorList>
    </citation>
    <scope>NUCLEOTIDE SEQUENCE [LARGE SCALE GENOMIC DNA]</scope>
    <source>
        <strain evidence="4 5">FSC1140</strain>
    </source>
</reference>
<dbReference type="Gene3D" id="2.30.40.10">
    <property type="entry name" value="Urease, subunit C, domain 1"/>
    <property type="match status" value="1"/>
</dbReference>
<keyword evidence="2" id="KW-0378">Hydrolase</keyword>
<dbReference type="Gene3D" id="3.20.20.140">
    <property type="entry name" value="Metal-dependent hydrolases"/>
    <property type="match status" value="1"/>
</dbReference>
<evidence type="ECO:0000259" key="3">
    <source>
        <dbReference type="Pfam" id="PF01979"/>
    </source>
</evidence>